<dbReference type="InterPro" id="IPR011990">
    <property type="entry name" value="TPR-like_helical_dom_sf"/>
</dbReference>
<dbReference type="RefSeq" id="WP_284271650.1">
    <property type="nucleotide sequence ID" value="NZ_BSOW01000025.1"/>
</dbReference>
<dbReference type="SMART" id="SM00028">
    <property type="entry name" value="TPR"/>
    <property type="match status" value="8"/>
</dbReference>
<proteinExistence type="predicted"/>
<protein>
    <recommendedName>
        <fullName evidence="4">Tetratricopeptide repeat protein</fullName>
    </recommendedName>
</protein>
<reference evidence="3" key="1">
    <citation type="journal article" date="2019" name="Int. J. Syst. Evol. Microbiol.">
        <title>The Global Catalogue of Microorganisms (GCM) 10K type strain sequencing project: providing services to taxonomists for standard genome sequencing and annotation.</title>
        <authorList>
            <consortium name="The Broad Institute Genomics Platform"/>
            <consortium name="The Broad Institute Genome Sequencing Center for Infectious Disease"/>
            <person name="Wu L."/>
            <person name="Ma J."/>
        </authorList>
    </citation>
    <scope>NUCLEOTIDE SEQUENCE [LARGE SCALE GENOMIC DNA]</scope>
    <source>
        <strain evidence="3">NBRC 102520</strain>
    </source>
</reference>
<evidence type="ECO:0000313" key="2">
    <source>
        <dbReference type="EMBL" id="GLR89448.1"/>
    </source>
</evidence>
<accession>A0ABQ6B6P5</accession>
<dbReference type="PANTHER" id="PTHR19959">
    <property type="entry name" value="KINESIN LIGHT CHAIN"/>
    <property type="match status" value="1"/>
</dbReference>
<gene>
    <name evidence="2" type="ORF">GCM10007857_61610</name>
</gene>
<dbReference type="EMBL" id="BSOW01000025">
    <property type="protein sequence ID" value="GLR89448.1"/>
    <property type="molecule type" value="Genomic_DNA"/>
</dbReference>
<feature type="signal peptide" evidence="1">
    <location>
        <begin position="1"/>
        <end position="24"/>
    </location>
</feature>
<comment type="caution">
    <text evidence="2">The sequence shown here is derived from an EMBL/GenBank/DDBJ whole genome shotgun (WGS) entry which is preliminary data.</text>
</comment>
<name>A0ABQ6B6P5_9BRAD</name>
<keyword evidence="3" id="KW-1185">Reference proteome</keyword>
<sequence>MNKRLSIVAALGLYCFASSPIALAQQIKADTDGVAIGGSVMWSTIITGIRPEKVDELVRNATRPLEELTTQQRDNIALLKEKLDLNERQVRAALAILGEIDVPPERLAAKLVEIAERFKALQASGSAEPGDDPSIAALKADAQKSIDEGKLAKADAMLADVETEQRRALDRLAVNVADTSARRGEIALTRLRYREAAMHFGNAAAVFAQGKAEDKRIGYLQKEARALYRQGDEFGDNDALLLAIERYRRLVALRTRERVPLDWARTQNNLGNALQTLGARERGTAKLEEAVAAYREALKEWTREREPLNWARTQNNLGNALGSLGEREGSTEKLEEVVVAYREALKELTRERVPLDWARTQNNLGNALGWLGARERSTAKLEEAVVAYREALKEWTRERVPLDWALTQNNLGSALGSLGARERSTARLEEAVAAFREALKEMTRERVPLDWAETQNNLGTALELLGEGEGSTDKLEEAVVAYREALKELTRERVPLDRAATQRALGEALRSLGYAHFCQGDFAAAALDLQETVDGTDAYPTLWLYLARARIGRQDAKRELEQRAAELKPEWPSPVVKLFLGQSTPEAMVAAADKPVERCEAQFYLGQWHLLRDARSNAIEALRNAVESCPKNLILYAGALAELKRLGQ</sequence>
<evidence type="ECO:0008006" key="4">
    <source>
        <dbReference type="Google" id="ProtNLM"/>
    </source>
</evidence>
<organism evidence="2 3">
    <name type="scientific">Bradyrhizobium iriomotense</name>
    <dbReference type="NCBI Taxonomy" id="441950"/>
    <lineage>
        <taxon>Bacteria</taxon>
        <taxon>Pseudomonadati</taxon>
        <taxon>Pseudomonadota</taxon>
        <taxon>Alphaproteobacteria</taxon>
        <taxon>Hyphomicrobiales</taxon>
        <taxon>Nitrobacteraceae</taxon>
        <taxon>Bradyrhizobium</taxon>
    </lineage>
</organism>
<dbReference type="InterPro" id="IPR019734">
    <property type="entry name" value="TPR_rpt"/>
</dbReference>
<dbReference type="PANTHER" id="PTHR19959:SF119">
    <property type="entry name" value="FUNGAL LIPASE-LIKE DOMAIN-CONTAINING PROTEIN"/>
    <property type="match status" value="1"/>
</dbReference>
<dbReference type="SUPFAM" id="SSF48452">
    <property type="entry name" value="TPR-like"/>
    <property type="match status" value="2"/>
</dbReference>
<dbReference type="Gene3D" id="1.25.40.10">
    <property type="entry name" value="Tetratricopeptide repeat domain"/>
    <property type="match status" value="2"/>
</dbReference>
<dbReference type="Proteomes" id="UP001156905">
    <property type="component" value="Unassembled WGS sequence"/>
</dbReference>
<evidence type="ECO:0000313" key="3">
    <source>
        <dbReference type="Proteomes" id="UP001156905"/>
    </source>
</evidence>
<feature type="chain" id="PRO_5047441950" description="Tetratricopeptide repeat protein" evidence="1">
    <location>
        <begin position="25"/>
        <end position="648"/>
    </location>
</feature>
<keyword evidence="1" id="KW-0732">Signal</keyword>
<dbReference type="Pfam" id="PF13374">
    <property type="entry name" value="TPR_10"/>
    <property type="match status" value="4"/>
</dbReference>
<evidence type="ECO:0000256" key="1">
    <source>
        <dbReference type="SAM" id="SignalP"/>
    </source>
</evidence>